<dbReference type="KEGG" id="cau:Caur_1694"/>
<sequence>MTTTVNESGVRANPAEARELVERGIAAARGGQRRVAAGLLARALKLDPRDERAWLWLSGVVDDPAQRAFCLQAVLRINPQNPHARRGLAYLERQGTVNARPIADLSVPAAAPETTTETPATPATSPAKDTAHRDWWLHWRWQHRETSRVRLVLWILPIVLLSVAVFLHQSVSIAREQALAALAAEQASAFTVESPSVVAVATPTPIPALEAEPLAVVESLTVSYLSAVEAIRADLRTATMTYRQETSQPGGASVNHVAATQRLRSTVAQALANLGELRVPGVLLPAHEDYRRGLELELAGLDAILEFYSTYDVAHANRAALRFQEARAFIERAQVGFQAQLQLLGEESLISAYTIR</sequence>
<evidence type="ECO:0000313" key="2">
    <source>
        <dbReference type="EMBL" id="ABY34911.1"/>
    </source>
</evidence>
<evidence type="ECO:0000313" key="3">
    <source>
        <dbReference type="Proteomes" id="UP000002008"/>
    </source>
</evidence>
<dbReference type="InParanoid" id="A9WCC0"/>
<dbReference type="AlphaFoldDB" id="A9WCC0"/>
<accession>A9WCC0</accession>
<dbReference type="InterPro" id="IPR011990">
    <property type="entry name" value="TPR-like_helical_dom_sf"/>
</dbReference>
<name>A9WCC0_CHLAA</name>
<dbReference type="eggNOG" id="COG0457">
    <property type="taxonomic scope" value="Bacteria"/>
</dbReference>
<dbReference type="HOGENOM" id="CLU_830991_0_0_0"/>
<dbReference type="Proteomes" id="UP000002008">
    <property type="component" value="Chromosome"/>
</dbReference>
<keyword evidence="1" id="KW-0472">Membrane</keyword>
<feature type="transmembrane region" description="Helical" evidence="1">
    <location>
        <begin position="149"/>
        <end position="167"/>
    </location>
</feature>
<dbReference type="STRING" id="324602.Caur_1694"/>
<evidence type="ECO:0000256" key="1">
    <source>
        <dbReference type="SAM" id="Phobius"/>
    </source>
</evidence>
<organism evidence="2 3">
    <name type="scientific">Chloroflexus aurantiacus (strain ATCC 29366 / DSM 635 / J-10-fl)</name>
    <dbReference type="NCBI Taxonomy" id="324602"/>
    <lineage>
        <taxon>Bacteria</taxon>
        <taxon>Bacillati</taxon>
        <taxon>Chloroflexota</taxon>
        <taxon>Chloroflexia</taxon>
        <taxon>Chloroflexales</taxon>
        <taxon>Chloroflexineae</taxon>
        <taxon>Chloroflexaceae</taxon>
        <taxon>Chloroflexus</taxon>
    </lineage>
</organism>
<dbReference type="Gene3D" id="1.25.40.10">
    <property type="entry name" value="Tetratricopeptide repeat domain"/>
    <property type="match status" value="1"/>
</dbReference>
<keyword evidence="1" id="KW-1133">Transmembrane helix</keyword>
<dbReference type="EnsemblBacteria" id="ABY34911">
    <property type="protein sequence ID" value="ABY34911"/>
    <property type="gene ID" value="Caur_1694"/>
</dbReference>
<gene>
    <name evidence="2" type="ordered locus">Caur_1694</name>
</gene>
<dbReference type="SUPFAM" id="SSF48452">
    <property type="entry name" value="TPR-like"/>
    <property type="match status" value="1"/>
</dbReference>
<dbReference type="EMBL" id="CP000909">
    <property type="protein sequence ID" value="ABY34911.1"/>
    <property type="molecule type" value="Genomic_DNA"/>
</dbReference>
<dbReference type="RefSeq" id="WP_012257565.1">
    <property type="nucleotide sequence ID" value="NC_010175.1"/>
</dbReference>
<proteinExistence type="predicted"/>
<protein>
    <submittedName>
        <fullName evidence="2">Tetratricopeptide TPR_2 repeat protein</fullName>
    </submittedName>
</protein>
<dbReference type="PATRIC" id="fig|324602.8.peg.1934"/>
<keyword evidence="3" id="KW-1185">Reference proteome</keyword>
<keyword evidence="1" id="KW-0812">Transmembrane</keyword>
<reference evidence="3" key="1">
    <citation type="journal article" date="2011" name="BMC Genomics">
        <title>Complete genome sequence of the filamentous anoxygenic phototrophic bacterium Chloroflexus aurantiacus.</title>
        <authorList>
            <person name="Tang K.H."/>
            <person name="Barry K."/>
            <person name="Chertkov O."/>
            <person name="Dalin E."/>
            <person name="Han C.S."/>
            <person name="Hauser L.J."/>
            <person name="Honchak B.M."/>
            <person name="Karbach L.E."/>
            <person name="Land M.L."/>
            <person name="Lapidus A."/>
            <person name="Larimer F.W."/>
            <person name="Mikhailova N."/>
            <person name="Pitluck S."/>
            <person name="Pierson B.K."/>
            <person name="Blankenship R.E."/>
        </authorList>
    </citation>
    <scope>NUCLEOTIDE SEQUENCE [LARGE SCALE GENOMIC DNA]</scope>
    <source>
        <strain evidence="3">ATCC 29366 / DSM 635 / J-10-fl</strain>
    </source>
</reference>